<dbReference type="Gene3D" id="3.30.160.60">
    <property type="entry name" value="Classic Zinc Finger"/>
    <property type="match status" value="1"/>
</dbReference>
<dbReference type="GO" id="GO:0061630">
    <property type="term" value="F:ubiquitin protein ligase activity"/>
    <property type="evidence" value="ECO:0007669"/>
    <property type="project" value="TreeGrafter"/>
</dbReference>
<evidence type="ECO:0000313" key="4">
    <source>
        <dbReference type="Proteomes" id="UP000683360"/>
    </source>
</evidence>
<evidence type="ECO:0000256" key="1">
    <source>
        <dbReference type="PROSITE-ProRule" id="PRU00024"/>
    </source>
</evidence>
<keyword evidence="1" id="KW-0862">Zinc</keyword>
<dbReference type="AlphaFoldDB" id="A0A8S3SZZ3"/>
<keyword evidence="4" id="KW-1185">Reference proteome</keyword>
<evidence type="ECO:0000313" key="3">
    <source>
        <dbReference type="EMBL" id="CAG2226832.1"/>
    </source>
</evidence>
<dbReference type="SUPFAM" id="SSF57903">
    <property type="entry name" value="FYVE/PHD zinc finger"/>
    <property type="match status" value="1"/>
</dbReference>
<dbReference type="PANTHER" id="PTHR25462:SF229">
    <property type="entry name" value="TRANSCRIPTION INTERMEDIARY FACTOR 1-BETA"/>
    <property type="match status" value="1"/>
</dbReference>
<dbReference type="EMBL" id="CAJPWZ010001943">
    <property type="protein sequence ID" value="CAG2226832.1"/>
    <property type="molecule type" value="Genomic_DNA"/>
</dbReference>
<comment type="caution">
    <text evidence="3">The sequence shown here is derived from an EMBL/GenBank/DDBJ whole genome shotgun (WGS) entry which is preliminary data.</text>
</comment>
<dbReference type="InterPro" id="IPR011011">
    <property type="entry name" value="Znf_FYVE_PHD"/>
</dbReference>
<keyword evidence="1" id="KW-0479">Metal-binding</keyword>
<dbReference type="OrthoDB" id="6115896at2759"/>
<dbReference type="GO" id="GO:0008270">
    <property type="term" value="F:zinc ion binding"/>
    <property type="evidence" value="ECO:0007669"/>
    <property type="project" value="UniProtKB-KW"/>
</dbReference>
<sequence>MASSTEVCAVCDLQHQTTISTHWCIECDESLCAACKEYHNVLKATRNHKTISIADYQLLPSAVTDVNQHCIYHNEIYQLYCNKHESPICNKCVKDHGKCGEIISLDEIVMDIITSESFADLEQNNEYNNGKVTTINFEGELKYTIPLSEPNSAYDVACLDDSTVAVSTGYSHTKPGISIVDLIKKKSNKVH</sequence>
<dbReference type="InterPro" id="IPR000315">
    <property type="entry name" value="Znf_B-box"/>
</dbReference>
<dbReference type="CDD" id="cd19757">
    <property type="entry name" value="Bbox1"/>
    <property type="match status" value="1"/>
</dbReference>
<proteinExistence type="predicted"/>
<keyword evidence="1" id="KW-0863">Zinc-finger</keyword>
<accession>A0A8S3SZZ3</accession>
<protein>
    <recommendedName>
        <fullName evidence="2">B box-type domain-containing protein</fullName>
    </recommendedName>
</protein>
<dbReference type="GO" id="GO:0006513">
    <property type="term" value="P:protein monoubiquitination"/>
    <property type="evidence" value="ECO:0007669"/>
    <property type="project" value="TreeGrafter"/>
</dbReference>
<dbReference type="PROSITE" id="PS50119">
    <property type="entry name" value="ZF_BBOX"/>
    <property type="match status" value="1"/>
</dbReference>
<reference evidence="3" key="1">
    <citation type="submission" date="2021-03" db="EMBL/GenBank/DDBJ databases">
        <authorList>
            <person name="Bekaert M."/>
        </authorList>
    </citation>
    <scope>NUCLEOTIDE SEQUENCE</scope>
</reference>
<dbReference type="InterPro" id="IPR047153">
    <property type="entry name" value="TRIM45/56/19-like"/>
</dbReference>
<organism evidence="3 4">
    <name type="scientific">Mytilus edulis</name>
    <name type="common">Blue mussel</name>
    <dbReference type="NCBI Taxonomy" id="6550"/>
    <lineage>
        <taxon>Eukaryota</taxon>
        <taxon>Metazoa</taxon>
        <taxon>Spiralia</taxon>
        <taxon>Lophotrochozoa</taxon>
        <taxon>Mollusca</taxon>
        <taxon>Bivalvia</taxon>
        <taxon>Autobranchia</taxon>
        <taxon>Pteriomorphia</taxon>
        <taxon>Mytilida</taxon>
        <taxon>Mytiloidea</taxon>
        <taxon>Mytilidae</taxon>
        <taxon>Mytilinae</taxon>
        <taxon>Mytilus</taxon>
    </lineage>
</organism>
<name>A0A8S3SZZ3_MYTED</name>
<dbReference type="PANTHER" id="PTHR25462">
    <property type="entry name" value="BONUS, ISOFORM C-RELATED"/>
    <property type="match status" value="1"/>
</dbReference>
<gene>
    <name evidence="3" type="ORF">MEDL_39889</name>
</gene>
<feature type="domain" description="B box-type" evidence="2">
    <location>
        <begin position="3"/>
        <end position="53"/>
    </location>
</feature>
<dbReference type="SUPFAM" id="SSF57845">
    <property type="entry name" value="B-box zinc-binding domain"/>
    <property type="match status" value="1"/>
</dbReference>
<dbReference type="Proteomes" id="UP000683360">
    <property type="component" value="Unassembled WGS sequence"/>
</dbReference>
<evidence type="ECO:0000259" key="2">
    <source>
        <dbReference type="PROSITE" id="PS50119"/>
    </source>
</evidence>